<dbReference type="EMBL" id="BA000045">
    <property type="protein sequence ID" value="BAC91108.1"/>
    <property type="molecule type" value="Genomic_DNA"/>
</dbReference>
<feature type="compositionally biased region" description="Pro residues" evidence="4">
    <location>
        <begin position="193"/>
        <end position="206"/>
    </location>
</feature>
<evidence type="ECO:0000313" key="6">
    <source>
        <dbReference type="Proteomes" id="UP000000557"/>
    </source>
</evidence>
<dbReference type="HOGENOM" id="CLU_841355_0_0_3"/>
<organism evidence="5 6">
    <name type="scientific">Gloeobacter violaceus (strain ATCC 29082 / PCC 7421)</name>
    <dbReference type="NCBI Taxonomy" id="251221"/>
    <lineage>
        <taxon>Bacteria</taxon>
        <taxon>Bacillati</taxon>
        <taxon>Cyanobacteriota</taxon>
        <taxon>Cyanophyceae</taxon>
        <taxon>Gloeobacterales</taxon>
        <taxon>Gloeobacteraceae</taxon>
        <taxon>Gloeobacter</taxon>
    </lineage>
</organism>
<name>Q7NGK2_GLOVI</name>
<dbReference type="Pfam" id="PF13174">
    <property type="entry name" value="TPR_6"/>
    <property type="match status" value="2"/>
</dbReference>
<dbReference type="InParanoid" id="Q7NGK2"/>
<dbReference type="Gene3D" id="1.25.40.10">
    <property type="entry name" value="Tetratricopeptide repeat domain"/>
    <property type="match status" value="1"/>
</dbReference>
<dbReference type="InterPro" id="IPR050498">
    <property type="entry name" value="Ycf3"/>
</dbReference>
<dbReference type="Proteomes" id="UP000000557">
    <property type="component" value="Chromosome"/>
</dbReference>
<evidence type="ECO:0000313" key="5">
    <source>
        <dbReference type="EMBL" id="BAC91108.1"/>
    </source>
</evidence>
<evidence type="ECO:0000256" key="2">
    <source>
        <dbReference type="ARBA" id="ARBA00022803"/>
    </source>
</evidence>
<protein>
    <submittedName>
        <fullName evidence="5">Glr3167 protein</fullName>
    </submittedName>
</protein>
<evidence type="ECO:0000256" key="3">
    <source>
        <dbReference type="PROSITE-ProRule" id="PRU00339"/>
    </source>
</evidence>
<keyword evidence="2 3" id="KW-0802">TPR repeat</keyword>
<keyword evidence="1" id="KW-0677">Repeat</keyword>
<evidence type="ECO:0000256" key="1">
    <source>
        <dbReference type="ARBA" id="ARBA00022737"/>
    </source>
</evidence>
<dbReference type="PANTHER" id="PTHR44858">
    <property type="entry name" value="TETRATRICOPEPTIDE REPEAT PROTEIN 6"/>
    <property type="match status" value="1"/>
</dbReference>
<gene>
    <name evidence="5" type="ordered locus">glr3167</name>
</gene>
<dbReference type="OrthoDB" id="479590at2"/>
<reference evidence="5 6" key="1">
    <citation type="journal article" date="2003" name="DNA Res.">
        <title>Complete genome structure of Gloeobacter violaceus PCC 7421, a cyanobacterium that lacks thylakoids.</title>
        <authorList>
            <person name="Nakamura Y."/>
            <person name="Kaneko T."/>
            <person name="Sato S."/>
            <person name="Mimuro M."/>
            <person name="Miyashita H."/>
            <person name="Tsuchiya T."/>
            <person name="Sasamoto S."/>
            <person name="Watanabe A."/>
            <person name="Kawashima K."/>
            <person name="Kishida Y."/>
            <person name="Kiyokawa C."/>
            <person name="Kohara M."/>
            <person name="Matsumoto M."/>
            <person name="Matsuno A."/>
            <person name="Nakazaki N."/>
            <person name="Shimpo S."/>
            <person name="Takeuchi C."/>
            <person name="Yamada M."/>
            <person name="Tabata S."/>
        </authorList>
    </citation>
    <scope>NUCLEOTIDE SEQUENCE [LARGE SCALE GENOMIC DNA]</scope>
    <source>
        <strain evidence="6">ATCC 29082 / PCC 7421</strain>
    </source>
</reference>
<dbReference type="GO" id="GO:0046813">
    <property type="term" value="P:receptor-mediated virion attachment to host cell"/>
    <property type="evidence" value="ECO:0000318"/>
    <property type="project" value="GO_Central"/>
</dbReference>
<reference evidence="5 6" key="2">
    <citation type="journal article" date="2003" name="DNA Res.">
        <title>Complete genome structure of Gloeobacter violaceus PCC 7421, a cyanobacterium that lacks thylakoids (supplement).</title>
        <authorList>
            <person name="Nakamura Y."/>
            <person name="Kaneko T."/>
            <person name="Sato S."/>
            <person name="Mimuro M."/>
            <person name="Miyashita H."/>
            <person name="Tsuchiya T."/>
            <person name="Sasamoto S."/>
            <person name="Watanabe A."/>
            <person name="Kawashima K."/>
            <person name="Kishida Y."/>
            <person name="Kiyokawa C."/>
            <person name="Kohara M."/>
            <person name="Matsumoto M."/>
            <person name="Matsuno A."/>
            <person name="Nakazaki N."/>
            <person name="Shimpo S."/>
            <person name="Takeuchi C."/>
            <person name="Yamada M."/>
            <person name="Tabata S."/>
        </authorList>
    </citation>
    <scope>NUCLEOTIDE SEQUENCE [LARGE SCALE GENOMIC DNA]</scope>
    <source>
        <strain evidence="6">ATCC 29082 / PCC 7421</strain>
    </source>
</reference>
<dbReference type="SMART" id="SM00028">
    <property type="entry name" value="TPR"/>
    <property type="match status" value="3"/>
</dbReference>
<accession>Q7NGK2</accession>
<dbReference type="eggNOG" id="COG0457">
    <property type="taxonomic scope" value="Bacteria"/>
</dbReference>
<dbReference type="STRING" id="251221.gene:10760673"/>
<dbReference type="SUPFAM" id="SSF48452">
    <property type="entry name" value="TPR-like"/>
    <property type="match status" value="1"/>
</dbReference>
<sequence>MHPVTLSWRFGGMKLSLPLGIALAALLSASSPPSGLLAQSAPLQARFKEAYTLQQSKDYSRARQVWDQLLKEYPNEAAAYVNRALTRYYLNDPRGAVGDLTLAIEKKADYADAYYNRAAILNALKDYEPALRDYEKYVTLVPKEQDTSQVSKIVEDLKKKVAVAPPAPPPTVARAAAPDTPPPTASAAAESKPAPPTPAPPPPPAPATAAAPETATNAAAPLEASSAPTELPPGVYSLGRIAGYDATTEDLLLGLKLSVDRKLLKPTDAVFQQAQNLVVQMKRGATVDQATRRSGLGKQSMIRLAWRGAAWRSYRVFIK</sequence>
<proteinExistence type="predicted"/>
<dbReference type="InterPro" id="IPR019734">
    <property type="entry name" value="TPR_rpt"/>
</dbReference>
<evidence type="ECO:0000256" key="4">
    <source>
        <dbReference type="SAM" id="MobiDB-lite"/>
    </source>
</evidence>
<dbReference type="AlphaFoldDB" id="Q7NGK2"/>
<dbReference type="EnsemblBacteria" id="BAC91108">
    <property type="protein sequence ID" value="BAC91108"/>
    <property type="gene ID" value="BAC91108"/>
</dbReference>
<dbReference type="GO" id="GO:0009279">
    <property type="term" value="C:cell outer membrane"/>
    <property type="evidence" value="ECO:0000318"/>
    <property type="project" value="GO_Central"/>
</dbReference>
<dbReference type="PROSITE" id="PS50005">
    <property type="entry name" value="TPR"/>
    <property type="match status" value="1"/>
</dbReference>
<feature type="region of interest" description="Disordered" evidence="4">
    <location>
        <begin position="163"/>
        <end position="215"/>
    </location>
</feature>
<dbReference type="PANTHER" id="PTHR44858:SF1">
    <property type="entry name" value="UDP-N-ACETYLGLUCOSAMINE--PEPTIDE N-ACETYLGLUCOSAMINYLTRANSFERASE SPINDLY-RELATED"/>
    <property type="match status" value="1"/>
</dbReference>
<dbReference type="InterPro" id="IPR011990">
    <property type="entry name" value="TPR-like_helical_dom_sf"/>
</dbReference>
<feature type="repeat" description="TPR" evidence="3">
    <location>
        <begin position="111"/>
        <end position="144"/>
    </location>
</feature>
<dbReference type="KEGG" id="gvi:glr3167"/>
<keyword evidence="6" id="KW-1185">Reference proteome</keyword>